<dbReference type="KEGG" id="pacr:FXN63_11770"/>
<dbReference type="AlphaFoldDB" id="A0A5C0B0Q8"/>
<protein>
    <submittedName>
        <fullName evidence="2">Rhodanese-like domain-containing protein</fullName>
    </submittedName>
</protein>
<dbReference type="InterPro" id="IPR001763">
    <property type="entry name" value="Rhodanese-like_dom"/>
</dbReference>
<dbReference type="OrthoDB" id="9789585at2"/>
<accession>A0A5C0B0Q8</accession>
<dbReference type="PROSITE" id="PS50206">
    <property type="entry name" value="RHODANESE_3"/>
    <property type="match status" value="1"/>
</dbReference>
<evidence type="ECO:0000259" key="1">
    <source>
        <dbReference type="PROSITE" id="PS50206"/>
    </source>
</evidence>
<dbReference type="SUPFAM" id="SSF52821">
    <property type="entry name" value="Rhodanese/Cell cycle control phosphatase"/>
    <property type="match status" value="1"/>
</dbReference>
<organism evidence="2 3">
    <name type="scientific">Pigmentiphaga aceris</name>
    <dbReference type="NCBI Taxonomy" id="1940612"/>
    <lineage>
        <taxon>Bacteria</taxon>
        <taxon>Pseudomonadati</taxon>
        <taxon>Pseudomonadota</taxon>
        <taxon>Betaproteobacteria</taxon>
        <taxon>Burkholderiales</taxon>
        <taxon>Alcaligenaceae</taxon>
        <taxon>Pigmentiphaga</taxon>
    </lineage>
</organism>
<dbReference type="PANTHER" id="PTHR45431:SF3">
    <property type="entry name" value="RHODANESE-LIKE DOMAIN-CONTAINING PROTEIN 15, CHLOROPLASTIC"/>
    <property type="match status" value="1"/>
</dbReference>
<dbReference type="EMBL" id="CP043046">
    <property type="protein sequence ID" value="QEI06431.1"/>
    <property type="molecule type" value="Genomic_DNA"/>
</dbReference>
<sequence>MSYEVSDIALPAALEQARAAASQANLAHAGGVTPPVAWQLSQAGQAVLVDVRTAEERKFVGHVPGTVHVPWATGTSLTRNPRFVRELEAKVAKEGGKDAVVLLLCRSGKRSALAAEAAEKAGFTHVFNVLEGFEGELDAEEHRGGQDGWRFHGLPWVQD</sequence>
<name>A0A5C0B0Q8_9BURK</name>
<evidence type="ECO:0000313" key="2">
    <source>
        <dbReference type="EMBL" id="QEI06431.1"/>
    </source>
</evidence>
<dbReference type="InterPro" id="IPR052367">
    <property type="entry name" value="Thiosulfate_ST/Rhodanese-like"/>
</dbReference>
<dbReference type="CDD" id="cd01522">
    <property type="entry name" value="RHOD_1"/>
    <property type="match status" value="1"/>
</dbReference>
<proteinExistence type="predicted"/>
<keyword evidence="3" id="KW-1185">Reference proteome</keyword>
<dbReference type="Proteomes" id="UP000325161">
    <property type="component" value="Chromosome"/>
</dbReference>
<reference evidence="2 3" key="1">
    <citation type="submission" date="2019-08" db="EMBL/GenBank/DDBJ databases">
        <title>Amphibian skin-associated Pigmentiphaga: genome sequence and occurrence across geography and hosts.</title>
        <authorList>
            <person name="Bletz M.C."/>
            <person name="Bunk B."/>
            <person name="Sproeer C."/>
            <person name="Biwer P."/>
            <person name="Reiter S."/>
            <person name="Rabemananjara F.C.E."/>
            <person name="Schulz S."/>
            <person name="Overmann J."/>
            <person name="Vences M."/>
        </authorList>
    </citation>
    <scope>NUCLEOTIDE SEQUENCE [LARGE SCALE GENOMIC DNA]</scope>
    <source>
        <strain evidence="2 3">Mada1488</strain>
    </source>
</reference>
<dbReference type="InterPro" id="IPR036873">
    <property type="entry name" value="Rhodanese-like_dom_sf"/>
</dbReference>
<feature type="domain" description="Rhodanese" evidence="1">
    <location>
        <begin position="42"/>
        <end position="141"/>
    </location>
</feature>
<evidence type="ECO:0000313" key="3">
    <source>
        <dbReference type="Proteomes" id="UP000325161"/>
    </source>
</evidence>
<dbReference type="Gene3D" id="3.40.250.10">
    <property type="entry name" value="Rhodanese-like domain"/>
    <property type="match status" value="1"/>
</dbReference>
<gene>
    <name evidence="2" type="ORF">FXN63_11770</name>
</gene>
<dbReference type="RefSeq" id="WP_148815032.1">
    <property type="nucleotide sequence ID" value="NZ_CP043046.1"/>
</dbReference>
<dbReference type="SMART" id="SM00450">
    <property type="entry name" value="RHOD"/>
    <property type="match status" value="1"/>
</dbReference>
<dbReference type="PANTHER" id="PTHR45431">
    <property type="entry name" value="RHODANESE-LIKE DOMAIN-CONTAINING PROTEIN 15, CHLOROPLASTIC"/>
    <property type="match status" value="1"/>
</dbReference>
<dbReference type="Pfam" id="PF00581">
    <property type="entry name" value="Rhodanese"/>
    <property type="match status" value="1"/>
</dbReference>